<dbReference type="EMBL" id="AVOT02071031">
    <property type="protein sequence ID" value="MBW0561440.1"/>
    <property type="molecule type" value="Genomic_DNA"/>
</dbReference>
<sequence length="265" mass="30808">MIQTLVDIIRKFCAYFLQFKYSDGFTHYFCTLKPALELAYKTSIHASTGKTPAMSEKVWNPKLPVDTLKKYLFDIHPTASSFKLLLDKVGNHENQSMNNAFEYAKQKWNNSHKTPVFKVGDLILVSTLNFNNIKGPNKFKDSSAGPFIIKAVHGKNALKVELSGELENKHPTFPVSLVKNYTSSYKELFPLRNETTLEVPPLNQIGEKGVLKFLKERRLRGKNEREYLVKYRKLQDEDEWLSETEIPDSQTFHRRFRHERRPIPQ</sequence>
<protein>
    <recommendedName>
        <fullName evidence="3">Chromo domain-containing protein</fullName>
    </recommendedName>
</protein>
<evidence type="ECO:0000313" key="2">
    <source>
        <dbReference type="Proteomes" id="UP000765509"/>
    </source>
</evidence>
<keyword evidence="2" id="KW-1185">Reference proteome</keyword>
<gene>
    <name evidence="1" type="ORF">O181_101155</name>
</gene>
<accession>A0A9Q3PHH3</accession>
<evidence type="ECO:0000313" key="1">
    <source>
        <dbReference type="EMBL" id="MBW0561440.1"/>
    </source>
</evidence>
<comment type="caution">
    <text evidence="1">The sequence shown here is derived from an EMBL/GenBank/DDBJ whole genome shotgun (WGS) entry which is preliminary data.</text>
</comment>
<organism evidence="1 2">
    <name type="scientific">Austropuccinia psidii MF-1</name>
    <dbReference type="NCBI Taxonomy" id="1389203"/>
    <lineage>
        <taxon>Eukaryota</taxon>
        <taxon>Fungi</taxon>
        <taxon>Dikarya</taxon>
        <taxon>Basidiomycota</taxon>
        <taxon>Pucciniomycotina</taxon>
        <taxon>Pucciniomycetes</taxon>
        <taxon>Pucciniales</taxon>
        <taxon>Sphaerophragmiaceae</taxon>
        <taxon>Austropuccinia</taxon>
    </lineage>
</organism>
<dbReference type="Proteomes" id="UP000765509">
    <property type="component" value="Unassembled WGS sequence"/>
</dbReference>
<dbReference type="AlphaFoldDB" id="A0A9Q3PHH3"/>
<proteinExistence type="predicted"/>
<reference evidence="1" key="1">
    <citation type="submission" date="2021-03" db="EMBL/GenBank/DDBJ databases">
        <title>Draft genome sequence of rust myrtle Austropuccinia psidii MF-1, a brazilian biotype.</title>
        <authorList>
            <person name="Quecine M.C."/>
            <person name="Pachon D.M.R."/>
            <person name="Bonatelli M.L."/>
            <person name="Correr F.H."/>
            <person name="Franceschini L.M."/>
            <person name="Leite T.F."/>
            <person name="Margarido G.R.A."/>
            <person name="Almeida C.A."/>
            <person name="Ferrarezi J.A."/>
            <person name="Labate C.A."/>
        </authorList>
    </citation>
    <scope>NUCLEOTIDE SEQUENCE</scope>
    <source>
        <strain evidence="1">MF-1</strain>
    </source>
</reference>
<evidence type="ECO:0008006" key="3">
    <source>
        <dbReference type="Google" id="ProtNLM"/>
    </source>
</evidence>
<name>A0A9Q3PHH3_9BASI</name>